<sequence length="90" mass="9991">MLNICNSGTQTCSNFIIRGTKQTNQYSVEQGRSFDMREEQASPTGANDLQFRVGIICEARLGELLLPVLFVAANTGIGVWQQNVPRTEEQ</sequence>
<evidence type="ECO:0000313" key="1">
    <source>
        <dbReference type="EMBL" id="GIX93272.1"/>
    </source>
</evidence>
<protein>
    <submittedName>
        <fullName evidence="1">Uncharacterized protein</fullName>
    </submittedName>
</protein>
<gene>
    <name evidence="1" type="ORF">CDAR_191741</name>
</gene>
<proteinExistence type="predicted"/>
<evidence type="ECO:0000313" key="2">
    <source>
        <dbReference type="Proteomes" id="UP001054837"/>
    </source>
</evidence>
<comment type="caution">
    <text evidence="1">The sequence shown here is derived from an EMBL/GenBank/DDBJ whole genome shotgun (WGS) entry which is preliminary data.</text>
</comment>
<keyword evidence="2" id="KW-1185">Reference proteome</keyword>
<dbReference type="EMBL" id="BPLQ01002483">
    <property type="protein sequence ID" value="GIX93272.1"/>
    <property type="molecule type" value="Genomic_DNA"/>
</dbReference>
<dbReference type="AlphaFoldDB" id="A0AAV4P7C4"/>
<name>A0AAV4P7C4_9ARAC</name>
<accession>A0AAV4P7C4</accession>
<reference evidence="1 2" key="1">
    <citation type="submission" date="2021-06" db="EMBL/GenBank/DDBJ databases">
        <title>Caerostris darwini draft genome.</title>
        <authorList>
            <person name="Kono N."/>
            <person name="Arakawa K."/>
        </authorList>
    </citation>
    <scope>NUCLEOTIDE SEQUENCE [LARGE SCALE GENOMIC DNA]</scope>
</reference>
<organism evidence="1 2">
    <name type="scientific">Caerostris darwini</name>
    <dbReference type="NCBI Taxonomy" id="1538125"/>
    <lineage>
        <taxon>Eukaryota</taxon>
        <taxon>Metazoa</taxon>
        <taxon>Ecdysozoa</taxon>
        <taxon>Arthropoda</taxon>
        <taxon>Chelicerata</taxon>
        <taxon>Arachnida</taxon>
        <taxon>Araneae</taxon>
        <taxon>Araneomorphae</taxon>
        <taxon>Entelegynae</taxon>
        <taxon>Araneoidea</taxon>
        <taxon>Araneidae</taxon>
        <taxon>Caerostris</taxon>
    </lineage>
</organism>
<dbReference type="Proteomes" id="UP001054837">
    <property type="component" value="Unassembled WGS sequence"/>
</dbReference>